<evidence type="ECO:0000259" key="2">
    <source>
        <dbReference type="Pfam" id="PF18431"/>
    </source>
</evidence>
<feature type="domain" description="Bacterial CdiA-CT RNAse A" evidence="2">
    <location>
        <begin position="352"/>
        <end position="460"/>
    </location>
</feature>
<evidence type="ECO:0000256" key="1">
    <source>
        <dbReference type="SAM" id="MobiDB-lite"/>
    </source>
</evidence>
<keyword evidence="4" id="KW-1185">Reference proteome</keyword>
<dbReference type="Pfam" id="PF18431">
    <property type="entry name" value="RNAse_A_bac"/>
    <property type="match status" value="1"/>
</dbReference>
<comment type="caution">
    <text evidence="3">The sequence shown here is derived from an EMBL/GenBank/DDBJ whole genome shotgun (WGS) entry which is preliminary data.</text>
</comment>
<feature type="compositionally biased region" description="Polar residues" evidence="1">
    <location>
        <begin position="126"/>
        <end position="138"/>
    </location>
</feature>
<dbReference type="InterPro" id="IPR041436">
    <property type="entry name" value="RNAse_A_bac"/>
</dbReference>
<dbReference type="RefSeq" id="WP_311424069.1">
    <property type="nucleotide sequence ID" value="NZ_JAVREH010000024.1"/>
</dbReference>
<evidence type="ECO:0000313" key="4">
    <source>
        <dbReference type="Proteomes" id="UP001183176"/>
    </source>
</evidence>
<gene>
    <name evidence="3" type="ORF">RM423_16120</name>
</gene>
<accession>A0ABU2JD68</accession>
<dbReference type="CDD" id="cd20684">
    <property type="entry name" value="CdiA-CT_Yk_RNaseA-like"/>
    <property type="match status" value="1"/>
</dbReference>
<dbReference type="Proteomes" id="UP001183176">
    <property type="component" value="Unassembled WGS sequence"/>
</dbReference>
<sequence length="464" mass="48631">MALSRFELPSDGPTARDVCLAQRVPTGDPQQVRSVALRSGALAAELRSAARVLLSSADGGLWRGKAQQALADTLRAKAPHLDATAERYESYAAALAGYASTLDIASPQLRWLRGELANRAGVGTTPLGSPSLGPTWTHESAASPGAGHAAGAQALTAQSPAAQAASVELRAYAQRFKAGYDEWADALDRCCTALLRADASDPTRDVHGLAALGRQLDRIAKYAAPIDYMLMHPTLKNASECLGILSTELSVIGFALLFICPPAGAACLTAATVVAAAQLATDVVRRTRGDHVSASTLGLDAMGALPVGGKAFTAGREIGQAAHALEEFAPGVRTISRVVPGGGLAAHEAAGGHTLEKHVGKSEEFLARRLATEPDIRGASSFYDREVAEQSISDLLKANRSEIERWLRTDGKKVVLTGTASRALGSCLSRATEEITEGTGIRLVLRRDPGAREGYRIQTAMVTE</sequence>
<dbReference type="EMBL" id="JAVREH010000024">
    <property type="protein sequence ID" value="MDT0262922.1"/>
    <property type="molecule type" value="Genomic_DNA"/>
</dbReference>
<protein>
    <submittedName>
        <fullName evidence="3">RNase A-like domain-containing protein</fullName>
    </submittedName>
</protein>
<feature type="region of interest" description="Disordered" evidence="1">
    <location>
        <begin position="123"/>
        <end position="151"/>
    </location>
</feature>
<feature type="compositionally biased region" description="Low complexity" evidence="1">
    <location>
        <begin position="140"/>
        <end position="151"/>
    </location>
</feature>
<name>A0ABU2JD68_9ACTN</name>
<organism evidence="3 4">
    <name type="scientific">Jatrophihabitans lederbergiae</name>
    <dbReference type="NCBI Taxonomy" id="3075547"/>
    <lineage>
        <taxon>Bacteria</taxon>
        <taxon>Bacillati</taxon>
        <taxon>Actinomycetota</taxon>
        <taxon>Actinomycetes</taxon>
        <taxon>Jatrophihabitantales</taxon>
        <taxon>Jatrophihabitantaceae</taxon>
        <taxon>Jatrophihabitans</taxon>
    </lineage>
</organism>
<evidence type="ECO:0000313" key="3">
    <source>
        <dbReference type="EMBL" id="MDT0262922.1"/>
    </source>
</evidence>
<proteinExistence type="predicted"/>
<reference evidence="4" key="1">
    <citation type="submission" date="2023-07" db="EMBL/GenBank/DDBJ databases">
        <title>30 novel species of actinomycetes from the DSMZ collection.</title>
        <authorList>
            <person name="Nouioui I."/>
        </authorList>
    </citation>
    <scope>NUCLEOTIDE SEQUENCE [LARGE SCALE GENOMIC DNA]</scope>
    <source>
        <strain evidence="4">DSM 44399</strain>
    </source>
</reference>